<name>R7SMQ2_DICSQ</name>
<evidence type="ECO:0000256" key="2">
    <source>
        <dbReference type="SAM" id="Phobius"/>
    </source>
</evidence>
<feature type="compositionally biased region" description="Low complexity" evidence="1">
    <location>
        <begin position="220"/>
        <end position="240"/>
    </location>
</feature>
<dbReference type="RefSeq" id="XP_007369776.1">
    <property type="nucleotide sequence ID" value="XM_007369714.1"/>
</dbReference>
<feature type="transmembrane region" description="Helical" evidence="2">
    <location>
        <begin position="71"/>
        <end position="92"/>
    </location>
</feature>
<evidence type="ECO:0008006" key="5">
    <source>
        <dbReference type="Google" id="ProtNLM"/>
    </source>
</evidence>
<evidence type="ECO:0000313" key="4">
    <source>
        <dbReference type="Proteomes" id="UP000053319"/>
    </source>
</evidence>
<evidence type="ECO:0000256" key="1">
    <source>
        <dbReference type="SAM" id="MobiDB-lite"/>
    </source>
</evidence>
<gene>
    <name evidence="3" type="ORF">DICSQDRAFT_92205</name>
</gene>
<dbReference type="Proteomes" id="UP000053319">
    <property type="component" value="Unassembled WGS sequence"/>
</dbReference>
<dbReference type="KEGG" id="dsq:DICSQDRAFT_92205"/>
<feature type="transmembrane region" description="Helical" evidence="2">
    <location>
        <begin position="41"/>
        <end position="64"/>
    </location>
</feature>
<keyword evidence="2" id="KW-1133">Transmembrane helix</keyword>
<dbReference type="GeneID" id="18844959"/>
<reference evidence="3 4" key="1">
    <citation type="journal article" date="2012" name="Science">
        <title>The Paleozoic origin of enzymatic lignin decomposition reconstructed from 31 fungal genomes.</title>
        <authorList>
            <person name="Floudas D."/>
            <person name="Binder M."/>
            <person name="Riley R."/>
            <person name="Barry K."/>
            <person name="Blanchette R.A."/>
            <person name="Henrissat B."/>
            <person name="Martinez A.T."/>
            <person name="Otillar R."/>
            <person name="Spatafora J.W."/>
            <person name="Yadav J.S."/>
            <person name="Aerts A."/>
            <person name="Benoit I."/>
            <person name="Boyd A."/>
            <person name="Carlson A."/>
            <person name="Copeland A."/>
            <person name="Coutinho P.M."/>
            <person name="de Vries R.P."/>
            <person name="Ferreira P."/>
            <person name="Findley K."/>
            <person name="Foster B."/>
            <person name="Gaskell J."/>
            <person name="Glotzer D."/>
            <person name="Gorecki P."/>
            <person name="Heitman J."/>
            <person name="Hesse C."/>
            <person name="Hori C."/>
            <person name="Igarashi K."/>
            <person name="Jurgens J.A."/>
            <person name="Kallen N."/>
            <person name="Kersten P."/>
            <person name="Kohler A."/>
            <person name="Kuees U."/>
            <person name="Kumar T.K.A."/>
            <person name="Kuo A."/>
            <person name="LaButti K."/>
            <person name="Larrondo L.F."/>
            <person name="Lindquist E."/>
            <person name="Ling A."/>
            <person name="Lombard V."/>
            <person name="Lucas S."/>
            <person name="Lundell T."/>
            <person name="Martin R."/>
            <person name="McLaughlin D.J."/>
            <person name="Morgenstern I."/>
            <person name="Morin E."/>
            <person name="Murat C."/>
            <person name="Nagy L.G."/>
            <person name="Nolan M."/>
            <person name="Ohm R.A."/>
            <person name="Patyshakuliyeva A."/>
            <person name="Rokas A."/>
            <person name="Ruiz-Duenas F.J."/>
            <person name="Sabat G."/>
            <person name="Salamov A."/>
            <person name="Samejima M."/>
            <person name="Schmutz J."/>
            <person name="Slot J.C."/>
            <person name="St John F."/>
            <person name="Stenlid J."/>
            <person name="Sun H."/>
            <person name="Sun S."/>
            <person name="Syed K."/>
            <person name="Tsang A."/>
            <person name="Wiebenga A."/>
            <person name="Young D."/>
            <person name="Pisabarro A."/>
            <person name="Eastwood D.C."/>
            <person name="Martin F."/>
            <person name="Cullen D."/>
            <person name="Grigoriev I.V."/>
            <person name="Hibbett D.S."/>
        </authorList>
    </citation>
    <scope>NUCLEOTIDE SEQUENCE [LARGE SCALE GENOMIC DNA]</scope>
    <source>
        <strain evidence="3 4">LYAD-421 SS1</strain>
    </source>
</reference>
<organism evidence="3 4">
    <name type="scientific">Dichomitus squalens (strain LYAD-421)</name>
    <name type="common">Western red white-rot fungus</name>
    <dbReference type="NCBI Taxonomy" id="732165"/>
    <lineage>
        <taxon>Eukaryota</taxon>
        <taxon>Fungi</taxon>
        <taxon>Dikarya</taxon>
        <taxon>Basidiomycota</taxon>
        <taxon>Agaricomycotina</taxon>
        <taxon>Agaricomycetes</taxon>
        <taxon>Polyporales</taxon>
        <taxon>Polyporaceae</taxon>
        <taxon>Dichomitus</taxon>
    </lineage>
</organism>
<feature type="transmembrane region" description="Helical" evidence="2">
    <location>
        <begin position="7"/>
        <end position="29"/>
    </location>
</feature>
<dbReference type="OrthoDB" id="3364107at2759"/>
<proteinExistence type="predicted"/>
<dbReference type="HOGENOM" id="CLU_083413_0_0_1"/>
<keyword evidence="2" id="KW-0472">Membrane</keyword>
<keyword evidence="2" id="KW-0812">Transmembrane</keyword>
<feature type="region of interest" description="Disordered" evidence="1">
    <location>
        <begin position="207"/>
        <end position="240"/>
    </location>
</feature>
<dbReference type="OMA" id="VWLSILW"/>
<feature type="transmembrane region" description="Helical" evidence="2">
    <location>
        <begin position="132"/>
        <end position="153"/>
    </location>
</feature>
<evidence type="ECO:0000313" key="3">
    <source>
        <dbReference type="EMBL" id="EJF57459.1"/>
    </source>
</evidence>
<accession>R7SMQ2</accession>
<dbReference type="EMBL" id="JH719450">
    <property type="protein sequence ID" value="EJF57459.1"/>
    <property type="molecule type" value="Genomic_DNA"/>
</dbReference>
<sequence length="240" mass="26202">MGWLQILRLAALSFAVLSGIIVASLSAHITAFIEENFATYYVYAALGIATGGLTFFTVPVLLLVDFLRTGAFTSYIIVELSWLSVLWVLWLATGALTVNDTAAVGVFQSCDYIFVWINQICHETQAIEAFSFLAWIVLMGYTVTLLVIALISARRGKPIWTSSVKQYAPAPAATAQPVISQPEYKADAFAPQTAQQQLLYQQPHQNGVSFQQQHPPQPAASPVSVPSTVSYPTQPSYPQV</sequence>
<protein>
    <recommendedName>
        <fullName evidence="5">MARVEL domain-containing protein</fullName>
    </recommendedName>
</protein>
<dbReference type="AlphaFoldDB" id="R7SMQ2"/>